<dbReference type="GO" id="GO:0055085">
    <property type="term" value="P:transmembrane transport"/>
    <property type="evidence" value="ECO:0007669"/>
    <property type="project" value="TreeGrafter"/>
</dbReference>
<dbReference type="EMBL" id="PRLP01000012">
    <property type="protein sequence ID" value="PPC78681.1"/>
    <property type="molecule type" value="Genomic_DNA"/>
</dbReference>
<dbReference type="Proteomes" id="UP000238196">
    <property type="component" value="Unassembled WGS sequence"/>
</dbReference>
<dbReference type="InterPro" id="IPR011250">
    <property type="entry name" value="OMP/PagP_B-barrel"/>
</dbReference>
<evidence type="ECO:0000256" key="4">
    <source>
        <dbReference type="ARBA" id="ARBA00022692"/>
    </source>
</evidence>
<evidence type="ECO:0000256" key="5">
    <source>
        <dbReference type="ARBA" id="ARBA00022729"/>
    </source>
</evidence>
<evidence type="ECO:0000256" key="9">
    <source>
        <dbReference type="SAM" id="SignalP"/>
    </source>
</evidence>
<evidence type="ECO:0000313" key="11">
    <source>
        <dbReference type="Proteomes" id="UP000238196"/>
    </source>
</evidence>
<gene>
    <name evidence="10" type="ORF">C4K68_04035</name>
</gene>
<reference evidence="10 11" key="1">
    <citation type="submission" date="2018-02" db="EMBL/GenBank/DDBJ databases">
        <title>novel marine gammaproteobacteria from coastal saline agro ecosystem.</title>
        <authorList>
            <person name="Krishnan R."/>
            <person name="Ramesh Kumar N."/>
        </authorList>
    </citation>
    <scope>NUCLEOTIDE SEQUENCE [LARGE SCALE GENOMIC DNA]</scope>
    <source>
        <strain evidence="10 11">228</strain>
    </source>
</reference>
<evidence type="ECO:0000256" key="7">
    <source>
        <dbReference type="ARBA" id="ARBA00023237"/>
    </source>
</evidence>
<feature type="signal peptide" evidence="9">
    <location>
        <begin position="1"/>
        <end position="23"/>
    </location>
</feature>
<evidence type="ECO:0000256" key="6">
    <source>
        <dbReference type="ARBA" id="ARBA00023136"/>
    </source>
</evidence>
<dbReference type="PROSITE" id="PS00695">
    <property type="entry name" value="ENT_VIR_OMP_2"/>
    <property type="match status" value="1"/>
</dbReference>
<feature type="chain" id="PRO_5015634146" description="Outer membrane protein W" evidence="9">
    <location>
        <begin position="24"/>
        <end position="214"/>
    </location>
</feature>
<dbReference type="AlphaFoldDB" id="A0A2S5KUZ0"/>
<evidence type="ECO:0000256" key="8">
    <source>
        <dbReference type="ARBA" id="ARBA00074212"/>
    </source>
</evidence>
<dbReference type="PANTHER" id="PTHR36920:SF1">
    <property type="entry name" value="OUTER MEMBRANE PROTEIN W"/>
    <property type="match status" value="1"/>
</dbReference>
<dbReference type="InterPro" id="IPR000758">
    <property type="entry name" value="Enterovir_OMP"/>
</dbReference>
<proteinExistence type="inferred from homology"/>
<dbReference type="PANTHER" id="PTHR36920">
    <property type="match status" value="1"/>
</dbReference>
<protein>
    <recommendedName>
        <fullName evidence="8">Outer membrane protein W</fullName>
    </recommendedName>
</protein>
<keyword evidence="4" id="KW-0812">Transmembrane</keyword>
<evidence type="ECO:0000313" key="10">
    <source>
        <dbReference type="EMBL" id="PPC78681.1"/>
    </source>
</evidence>
<keyword evidence="6" id="KW-0472">Membrane</keyword>
<keyword evidence="3" id="KW-1134">Transmembrane beta strand</keyword>
<dbReference type="InterPro" id="IPR005618">
    <property type="entry name" value="OMPW"/>
</dbReference>
<dbReference type="OrthoDB" id="9807574at2"/>
<sequence length="214" mass="22855">MKKSLLSVSALVAAAVLASSVQAHEKGDILVRAGAATVVPHESSDDVLGLGEFRIDNDTQLGLTFTYMLTDNWGVELVAASPFKHNIGLKATGDIASAKHLPPTLLGQYYFGQADSKVRPYVGLGLNYTFFFDEDFNQTGKNAGLSNLDLDSSVGLAAEAGVDVMVTDKWFANAAVWWMDIDTKANFDVAGGGHQSIDTSIDPVVFMLGVGYKF</sequence>
<accession>A0A2S5KUZ0</accession>
<dbReference type="GO" id="GO:0009279">
    <property type="term" value="C:cell outer membrane"/>
    <property type="evidence" value="ECO:0007669"/>
    <property type="project" value="UniProtKB-SubCell"/>
</dbReference>
<dbReference type="NCBIfam" id="NF008202">
    <property type="entry name" value="PRK10959.1"/>
    <property type="match status" value="1"/>
</dbReference>
<name>A0A2S5KUZ0_9PROT</name>
<evidence type="ECO:0000256" key="3">
    <source>
        <dbReference type="ARBA" id="ARBA00022452"/>
    </source>
</evidence>
<evidence type="ECO:0000256" key="1">
    <source>
        <dbReference type="ARBA" id="ARBA00004442"/>
    </source>
</evidence>
<organism evidence="10 11">
    <name type="scientific">Proteobacteria bacterium 228</name>
    <dbReference type="NCBI Taxonomy" id="2083153"/>
    <lineage>
        <taxon>Bacteria</taxon>
        <taxon>Pseudomonadati</taxon>
        <taxon>Pseudomonadota</taxon>
    </lineage>
</organism>
<evidence type="ECO:0000256" key="2">
    <source>
        <dbReference type="ARBA" id="ARBA00009330"/>
    </source>
</evidence>
<comment type="subcellular location">
    <subcellularLocation>
        <location evidence="1">Cell outer membrane</location>
    </subcellularLocation>
</comment>
<keyword evidence="5 9" id="KW-0732">Signal</keyword>
<keyword evidence="7" id="KW-0998">Cell outer membrane</keyword>
<dbReference type="Pfam" id="PF03922">
    <property type="entry name" value="OmpW"/>
    <property type="match status" value="1"/>
</dbReference>
<dbReference type="SUPFAM" id="SSF56925">
    <property type="entry name" value="OMPA-like"/>
    <property type="match status" value="1"/>
</dbReference>
<dbReference type="GO" id="GO:0044384">
    <property type="term" value="C:host outer membrane"/>
    <property type="evidence" value="ECO:0007669"/>
    <property type="project" value="InterPro"/>
</dbReference>
<comment type="similarity">
    <text evidence="2">Belongs to the OmpW/AlkL family.</text>
</comment>
<comment type="caution">
    <text evidence="10">The sequence shown here is derived from an EMBL/GenBank/DDBJ whole genome shotgun (WGS) entry which is preliminary data.</text>
</comment>
<dbReference type="FunFam" id="2.40.160.20:FF:000001">
    <property type="entry name" value="Outer membrane protein W"/>
    <property type="match status" value="1"/>
</dbReference>
<dbReference type="Gene3D" id="2.40.160.20">
    <property type="match status" value="1"/>
</dbReference>